<accession>A0ABR0LMK0</accession>
<feature type="non-terminal residue" evidence="2">
    <location>
        <position position="1"/>
    </location>
</feature>
<protein>
    <submittedName>
        <fullName evidence="2">Uncharacterized protein</fullName>
    </submittedName>
</protein>
<organism evidence="2 3">
    <name type="scientific">Cryomyces antarcticus</name>
    <dbReference type="NCBI Taxonomy" id="329879"/>
    <lineage>
        <taxon>Eukaryota</taxon>
        <taxon>Fungi</taxon>
        <taxon>Dikarya</taxon>
        <taxon>Ascomycota</taxon>
        <taxon>Pezizomycotina</taxon>
        <taxon>Dothideomycetes</taxon>
        <taxon>Dothideomycetes incertae sedis</taxon>
        <taxon>Cryomyces</taxon>
    </lineage>
</organism>
<evidence type="ECO:0000313" key="3">
    <source>
        <dbReference type="Proteomes" id="UP001357485"/>
    </source>
</evidence>
<keyword evidence="3" id="KW-1185">Reference proteome</keyword>
<feature type="region of interest" description="Disordered" evidence="1">
    <location>
        <begin position="58"/>
        <end position="85"/>
    </location>
</feature>
<name>A0ABR0LMK0_9PEZI</name>
<sequence length="247" mass="26873">ITQANEEQGLWAGAGKQTQKTTGGRTIKTTLKSNASTRSQGLWGGFCFDSGSGSLAARTGPTGLMTPAPESGNPFECPQYSSSTTTASPLLHQLHQLPPSPPRSANGSEPTLIDTLLHKVHDETDRQAKLETEFPDSFVTQVYNYLSLGYLALARPFDAELAKISGIPVCELRADDALARSRGYIRFGEDMEITAADGREVTEEGCKRWQALRLYVREWARQGLADEETAPIRGNWGTGARRGSWAL</sequence>
<evidence type="ECO:0000313" key="2">
    <source>
        <dbReference type="EMBL" id="KAK5200620.1"/>
    </source>
</evidence>
<dbReference type="EMBL" id="JAVRRA010017302">
    <property type="protein sequence ID" value="KAK5200620.1"/>
    <property type="molecule type" value="Genomic_DNA"/>
</dbReference>
<reference evidence="2 3" key="1">
    <citation type="submission" date="2023-08" db="EMBL/GenBank/DDBJ databases">
        <title>Black Yeasts Isolated from many extreme environments.</title>
        <authorList>
            <person name="Coleine C."/>
            <person name="Stajich J.E."/>
            <person name="Selbmann L."/>
        </authorList>
    </citation>
    <scope>NUCLEOTIDE SEQUENCE [LARGE SCALE GENOMIC DNA]</scope>
    <source>
        <strain evidence="2 3">CCFEE 536</strain>
    </source>
</reference>
<gene>
    <name evidence="2" type="ORF">LTR16_005491</name>
</gene>
<comment type="caution">
    <text evidence="2">The sequence shown here is derived from an EMBL/GenBank/DDBJ whole genome shotgun (WGS) entry which is preliminary data.</text>
</comment>
<proteinExistence type="predicted"/>
<dbReference type="Proteomes" id="UP001357485">
    <property type="component" value="Unassembled WGS sequence"/>
</dbReference>
<feature type="region of interest" description="Disordered" evidence="1">
    <location>
        <begin position="1"/>
        <end position="23"/>
    </location>
</feature>
<evidence type="ECO:0000256" key="1">
    <source>
        <dbReference type="SAM" id="MobiDB-lite"/>
    </source>
</evidence>
<feature type="compositionally biased region" description="Low complexity" evidence="1">
    <location>
        <begin position="13"/>
        <end position="23"/>
    </location>
</feature>